<protein>
    <recommendedName>
        <fullName evidence="1">HTH merR-type domain-containing protein</fullName>
    </recommendedName>
</protein>
<sequence>MPNKELMTINQASGILGISIDTLRRWDKSGKLPAIRPKSSGYRYYSGDLLAELMPRLDIYKLVLRWAGSKTATEPLSDFYCSNSSIFQARLARLESELIRSGALAGNISLPASIIGEIGNNAYDHNLGNWPDIPGVFFIYNINQRQAAIADRGQGVLATLKKVRPGLKNDQDGLRTAFTEIISGRAPENRGNGLKFVRKIVTDKKYDLLFKSGRAELRINKKSHGLNITEAKISINGCLALIKFC</sequence>
<dbReference type="AlphaFoldDB" id="A0A1F5S773"/>
<gene>
    <name evidence="2" type="ORF">A3D45_01815</name>
</gene>
<feature type="domain" description="HTH merR-type" evidence="1">
    <location>
        <begin position="8"/>
        <end position="45"/>
    </location>
</feature>
<dbReference type="Proteomes" id="UP000176877">
    <property type="component" value="Unassembled WGS sequence"/>
</dbReference>
<dbReference type="GO" id="GO:0006355">
    <property type="term" value="P:regulation of DNA-templated transcription"/>
    <property type="evidence" value="ECO:0007669"/>
    <property type="project" value="InterPro"/>
</dbReference>
<organism evidence="2 3">
    <name type="scientific">Candidatus Falkowbacteria bacterium RIFCSPHIGHO2_02_FULL_42_9</name>
    <dbReference type="NCBI Taxonomy" id="1797986"/>
    <lineage>
        <taxon>Bacteria</taxon>
        <taxon>Candidatus Falkowiibacteriota</taxon>
    </lineage>
</organism>
<proteinExistence type="predicted"/>
<dbReference type="InterPro" id="IPR000551">
    <property type="entry name" value="MerR-type_HTH_dom"/>
</dbReference>
<evidence type="ECO:0000259" key="1">
    <source>
        <dbReference type="Pfam" id="PF00376"/>
    </source>
</evidence>
<dbReference type="Gene3D" id="1.10.1660.10">
    <property type="match status" value="1"/>
</dbReference>
<dbReference type="SUPFAM" id="SSF46955">
    <property type="entry name" value="Putative DNA-binding domain"/>
    <property type="match status" value="1"/>
</dbReference>
<accession>A0A1F5S773</accession>
<evidence type="ECO:0000313" key="3">
    <source>
        <dbReference type="Proteomes" id="UP000176877"/>
    </source>
</evidence>
<dbReference type="GO" id="GO:0003677">
    <property type="term" value="F:DNA binding"/>
    <property type="evidence" value="ECO:0007669"/>
    <property type="project" value="InterPro"/>
</dbReference>
<comment type="caution">
    <text evidence="2">The sequence shown here is derived from an EMBL/GenBank/DDBJ whole genome shotgun (WGS) entry which is preliminary data.</text>
</comment>
<reference evidence="2 3" key="1">
    <citation type="journal article" date="2016" name="Nat. Commun.">
        <title>Thousands of microbial genomes shed light on interconnected biogeochemical processes in an aquifer system.</title>
        <authorList>
            <person name="Anantharaman K."/>
            <person name="Brown C.T."/>
            <person name="Hug L.A."/>
            <person name="Sharon I."/>
            <person name="Castelle C.J."/>
            <person name="Probst A.J."/>
            <person name="Thomas B.C."/>
            <person name="Singh A."/>
            <person name="Wilkins M.J."/>
            <person name="Karaoz U."/>
            <person name="Brodie E.L."/>
            <person name="Williams K.H."/>
            <person name="Hubbard S.S."/>
            <person name="Banfield J.F."/>
        </authorList>
    </citation>
    <scope>NUCLEOTIDE SEQUENCE [LARGE SCALE GENOMIC DNA]</scope>
</reference>
<dbReference type="Pfam" id="PF00376">
    <property type="entry name" value="MerR"/>
    <property type="match status" value="1"/>
</dbReference>
<dbReference type="EMBL" id="MFFT01000048">
    <property type="protein sequence ID" value="OGF22476.1"/>
    <property type="molecule type" value="Genomic_DNA"/>
</dbReference>
<dbReference type="InterPro" id="IPR009061">
    <property type="entry name" value="DNA-bd_dom_put_sf"/>
</dbReference>
<dbReference type="CDD" id="cd04762">
    <property type="entry name" value="HTH_MerR-trunc"/>
    <property type="match status" value="1"/>
</dbReference>
<evidence type="ECO:0000313" key="2">
    <source>
        <dbReference type="EMBL" id="OGF22476.1"/>
    </source>
</evidence>
<name>A0A1F5S773_9BACT</name>